<reference evidence="8" key="2">
    <citation type="submission" date="2009-02" db="EMBL/GenBank/DDBJ databases">
        <title>Full length sequence-verified cDNA sequences from Sitka spruce (Picea sitchensis).</title>
        <authorList>
            <person name="Reid K.E."/>
            <person name="Liao N."/>
            <person name="Ralph S."/>
            <person name="Kolosova N."/>
            <person name="Oddy C."/>
            <person name="Moore R."/>
            <person name="Mayo M."/>
            <person name="Wagner S."/>
            <person name="King J."/>
            <person name="Yanchuk A."/>
            <person name="Holt R."/>
            <person name="Jones S."/>
            <person name="Marra M."/>
            <person name="Ritland C.E."/>
            <person name="Ritland K."/>
            <person name="Bohlmann J."/>
        </authorList>
    </citation>
    <scope>NUCLEOTIDE SEQUENCE</scope>
    <source>
        <tissue evidence="8">Green portion of the leader tissue</tissue>
    </source>
</reference>
<evidence type="ECO:0000259" key="6">
    <source>
        <dbReference type="PROSITE" id="PS50102"/>
    </source>
</evidence>
<evidence type="ECO:0000256" key="5">
    <source>
        <dbReference type="SAM" id="MobiDB-lite"/>
    </source>
</evidence>
<keyword evidence="3" id="KW-0539">Nucleus</keyword>
<feature type="domain" description="RRM" evidence="6">
    <location>
        <begin position="7"/>
        <end position="86"/>
    </location>
</feature>
<name>A9NWV4_PICSI</name>
<organism evidence="7">
    <name type="scientific">Picea sitchensis</name>
    <name type="common">Sitka spruce</name>
    <name type="synonym">Pinus sitchensis</name>
    <dbReference type="NCBI Taxonomy" id="3332"/>
    <lineage>
        <taxon>Eukaryota</taxon>
        <taxon>Viridiplantae</taxon>
        <taxon>Streptophyta</taxon>
        <taxon>Embryophyta</taxon>
        <taxon>Tracheophyta</taxon>
        <taxon>Spermatophyta</taxon>
        <taxon>Pinopsida</taxon>
        <taxon>Pinidae</taxon>
        <taxon>Conifers I</taxon>
        <taxon>Pinales</taxon>
        <taxon>Pinaceae</taxon>
        <taxon>Picea</taxon>
    </lineage>
</organism>
<dbReference type="EMBL" id="EF085819">
    <property type="protein sequence ID" value="ABK25115.1"/>
    <property type="molecule type" value="mRNA"/>
</dbReference>
<evidence type="ECO:0000313" key="8">
    <source>
        <dbReference type="EMBL" id="ACN39792.1"/>
    </source>
</evidence>
<dbReference type="PROSITE" id="PS50102">
    <property type="entry name" value="RRM"/>
    <property type="match status" value="1"/>
</dbReference>
<reference evidence="7" key="1">
    <citation type="journal article" date="2008" name="BMC Genomics">
        <title>A conifer genomics resource of 200,000 spruce (Picea spp.) ESTs and 6,464 high-quality, sequence-finished full-length cDNAs for Sitka spruce (Picea sitchensis).</title>
        <authorList>
            <person name="Ralph S.G."/>
            <person name="Chun H.J."/>
            <person name="Kolosova N."/>
            <person name="Cooper D."/>
            <person name="Oddy C."/>
            <person name="Ritland C.E."/>
            <person name="Kirkpatrick R."/>
            <person name="Moore R."/>
            <person name="Barber S."/>
            <person name="Holt R.A."/>
            <person name="Jones S.J."/>
            <person name="Marra M.A."/>
            <person name="Douglas C.J."/>
            <person name="Ritland K."/>
            <person name="Bohlmann J."/>
        </authorList>
    </citation>
    <scope>NUCLEOTIDE SEQUENCE</scope>
    <source>
        <tissue evidence="7">Bark</tissue>
    </source>
</reference>
<dbReference type="Pfam" id="PF00076">
    <property type="entry name" value="RRM_1"/>
    <property type="match status" value="1"/>
</dbReference>
<evidence type="ECO:0000313" key="7">
    <source>
        <dbReference type="EMBL" id="ABK25115.1"/>
    </source>
</evidence>
<dbReference type="InterPro" id="IPR012677">
    <property type="entry name" value="Nucleotide-bd_a/b_plait_sf"/>
</dbReference>
<dbReference type="PANTHER" id="PTHR13798:SF11">
    <property type="entry name" value="RNA-BINDING PROTEIN 7-RELATED"/>
    <property type="match status" value="1"/>
</dbReference>
<protein>
    <recommendedName>
        <fullName evidence="6">RRM domain-containing protein</fullName>
    </recommendedName>
</protein>
<dbReference type="Gene3D" id="3.30.70.330">
    <property type="match status" value="1"/>
</dbReference>
<evidence type="ECO:0000256" key="3">
    <source>
        <dbReference type="ARBA" id="ARBA00023242"/>
    </source>
</evidence>
<accession>A9NWV4</accession>
<dbReference type="EMBL" id="BT071135">
    <property type="protein sequence ID" value="ACN40610.1"/>
    <property type="molecule type" value="mRNA"/>
</dbReference>
<dbReference type="InterPro" id="IPR000504">
    <property type="entry name" value="RRM_dom"/>
</dbReference>
<dbReference type="OMA" id="PMSQLGH"/>
<reference evidence="9" key="3">
    <citation type="submission" date="2010-04" db="EMBL/GenBank/DDBJ databases">
        <authorList>
            <person name="Reid K.E."/>
            <person name="Liao N."/>
            <person name="Chan S."/>
            <person name="Docking R."/>
            <person name="Taylor G."/>
            <person name="Moore R."/>
            <person name="Mayo M."/>
            <person name="Munro S."/>
            <person name="King J."/>
            <person name="Yanchuk A."/>
            <person name="Holt R."/>
            <person name="Jones S."/>
            <person name="Marra M."/>
            <person name="Ritland C.E."/>
            <person name="Ritland K."/>
            <person name="Bohlmann J."/>
        </authorList>
    </citation>
    <scope>NUCLEOTIDE SEQUENCE</scope>
    <source>
        <tissue evidence="9">Bud</tissue>
    </source>
</reference>
<evidence type="ECO:0000256" key="4">
    <source>
        <dbReference type="PROSITE-ProRule" id="PRU00176"/>
    </source>
</evidence>
<dbReference type="SUPFAM" id="SSF54928">
    <property type="entry name" value="RNA-binding domain, RBD"/>
    <property type="match status" value="1"/>
</dbReference>
<dbReference type="GO" id="GO:0003723">
    <property type="term" value="F:RNA binding"/>
    <property type="evidence" value="ECO:0007669"/>
    <property type="project" value="UniProtKB-UniRule"/>
</dbReference>
<comment type="subcellular location">
    <subcellularLocation>
        <location evidence="1">Nucleus</location>
        <location evidence="1">Nucleoplasm</location>
    </subcellularLocation>
</comment>
<evidence type="ECO:0000256" key="2">
    <source>
        <dbReference type="ARBA" id="ARBA00022884"/>
    </source>
</evidence>
<dbReference type="GO" id="GO:0005654">
    <property type="term" value="C:nucleoplasm"/>
    <property type="evidence" value="ECO:0007669"/>
    <property type="project" value="UniProtKB-SubCell"/>
</dbReference>
<dbReference type="InterPro" id="IPR052285">
    <property type="entry name" value="NEXT_complex_subunit"/>
</dbReference>
<evidence type="ECO:0000313" key="9">
    <source>
        <dbReference type="EMBL" id="ADE77751.1"/>
    </source>
</evidence>
<dbReference type="AlphaFoldDB" id="A9NWV4"/>
<dbReference type="EMBL" id="BT070273">
    <property type="protein sequence ID" value="ACN39792.1"/>
    <property type="molecule type" value="mRNA"/>
</dbReference>
<sequence>MPGNPLSTLFIGNLDDRVDERVLYEVMIQAGPLVDLYIPRDKETNRHKGYAFAEYETEEVAQYAIKLFSGLVCLHNKFVRFAISGQDKSPQTQIAVSASPSQRPPIQSPIVSGKQMPPPSLPSPIQVNSSRHLPYHSPISSYPSAYNSLGATKNGYNLEKFSHSQSFNNNSKVEPRRFDSYLSPMSQLGHRSSVHGSGQSFAYPSY</sequence>
<dbReference type="InterPro" id="IPR035979">
    <property type="entry name" value="RBD_domain_sf"/>
</dbReference>
<keyword evidence="2 4" id="KW-0694">RNA-binding</keyword>
<dbReference type="SMART" id="SM00360">
    <property type="entry name" value="RRM"/>
    <property type="match status" value="1"/>
</dbReference>
<feature type="region of interest" description="Disordered" evidence="5">
    <location>
        <begin position="92"/>
        <end position="120"/>
    </location>
</feature>
<evidence type="ECO:0000256" key="1">
    <source>
        <dbReference type="ARBA" id="ARBA00004642"/>
    </source>
</evidence>
<dbReference type="EMBL" id="BT124506">
    <property type="protein sequence ID" value="ADE77751.1"/>
    <property type="molecule type" value="mRNA"/>
</dbReference>
<dbReference type="PANTHER" id="PTHR13798">
    <property type="entry name" value="RNA BINDING MOTIF RBM PROTEIN -RELATED"/>
    <property type="match status" value="1"/>
</dbReference>
<proteinExistence type="evidence at transcript level"/>